<name>A0A9X7LV48_BACCE</name>
<evidence type="ECO:0000256" key="1">
    <source>
        <dbReference type="SAM" id="Coils"/>
    </source>
</evidence>
<protein>
    <submittedName>
        <fullName evidence="3">DUF2813 domain-containing protein</fullName>
    </submittedName>
</protein>
<organism evidence="3 4">
    <name type="scientific">Bacillus cereus</name>
    <dbReference type="NCBI Taxonomy" id="1396"/>
    <lineage>
        <taxon>Bacteria</taxon>
        <taxon>Bacillati</taxon>
        <taxon>Bacillota</taxon>
        <taxon>Bacilli</taxon>
        <taxon>Bacillales</taxon>
        <taxon>Bacillaceae</taxon>
        <taxon>Bacillus</taxon>
        <taxon>Bacillus cereus group</taxon>
    </lineage>
</organism>
<evidence type="ECO:0000259" key="2">
    <source>
        <dbReference type="SMART" id="SM00382"/>
    </source>
</evidence>
<dbReference type="EMBL" id="CP031778">
    <property type="protein sequence ID" value="QDZ73469.1"/>
    <property type="molecule type" value="Genomic_DNA"/>
</dbReference>
<dbReference type="InterPro" id="IPR003959">
    <property type="entry name" value="ATPase_AAA_core"/>
</dbReference>
<dbReference type="PANTHER" id="PTHR43581">
    <property type="entry name" value="ATP/GTP PHOSPHATASE"/>
    <property type="match status" value="1"/>
</dbReference>
<dbReference type="Gene3D" id="3.40.50.300">
    <property type="entry name" value="P-loop containing nucleotide triphosphate hydrolases"/>
    <property type="match status" value="2"/>
</dbReference>
<dbReference type="InterPro" id="IPR051396">
    <property type="entry name" value="Bact_Antivir_Def_Nuclease"/>
</dbReference>
<dbReference type="Proteomes" id="UP000321735">
    <property type="component" value="Chromosome"/>
</dbReference>
<gene>
    <name evidence="3" type="ORF">D0437_10280</name>
</gene>
<evidence type="ECO:0000313" key="4">
    <source>
        <dbReference type="Proteomes" id="UP000321735"/>
    </source>
</evidence>
<dbReference type="GO" id="GO:0006302">
    <property type="term" value="P:double-strand break repair"/>
    <property type="evidence" value="ECO:0007669"/>
    <property type="project" value="InterPro"/>
</dbReference>
<dbReference type="SMART" id="SM00382">
    <property type="entry name" value="AAA"/>
    <property type="match status" value="1"/>
</dbReference>
<proteinExistence type="predicted"/>
<keyword evidence="1" id="KW-0175">Coiled coil</keyword>
<feature type="domain" description="AAA+ ATPase" evidence="2">
    <location>
        <begin position="321"/>
        <end position="581"/>
    </location>
</feature>
<dbReference type="InterPro" id="IPR003593">
    <property type="entry name" value="AAA+_ATPase"/>
</dbReference>
<dbReference type="SUPFAM" id="SSF52540">
    <property type="entry name" value="P-loop containing nucleoside triphosphate hydrolases"/>
    <property type="match status" value="1"/>
</dbReference>
<dbReference type="Pfam" id="PF13304">
    <property type="entry name" value="AAA_21"/>
    <property type="match status" value="1"/>
</dbReference>
<dbReference type="InterPro" id="IPR038729">
    <property type="entry name" value="Rad50/SbcC_AAA"/>
</dbReference>
<dbReference type="RefSeq" id="WP_086407939.1">
    <property type="nucleotide sequence ID" value="NZ_CP031778.1"/>
</dbReference>
<dbReference type="Pfam" id="PF13476">
    <property type="entry name" value="AAA_23"/>
    <property type="match status" value="1"/>
</dbReference>
<dbReference type="AlphaFoldDB" id="A0A9X7LV48"/>
<dbReference type="InterPro" id="IPR027417">
    <property type="entry name" value="P-loop_NTPase"/>
</dbReference>
<dbReference type="PANTHER" id="PTHR43581:SF2">
    <property type="entry name" value="EXCINUCLEASE ATPASE SUBUNIT"/>
    <property type="match status" value="1"/>
</dbReference>
<dbReference type="GO" id="GO:0016887">
    <property type="term" value="F:ATP hydrolysis activity"/>
    <property type="evidence" value="ECO:0007669"/>
    <property type="project" value="InterPro"/>
</dbReference>
<evidence type="ECO:0000313" key="3">
    <source>
        <dbReference type="EMBL" id="QDZ73469.1"/>
    </source>
</evidence>
<dbReference type="GO" id="GO:0005524">
    <property type="term" value="F:ATP binding"/>
    <property type="evidence" value="ECO:0007669"/>
    <property type="project" value="InterPro"/>
</dbReference>
<sequence length="700" mass="82949">MIRIYKDKYFDMDFKELIEAESLQEFDFTEDNLVRGFMYKYFNGKCSYCEVTMKVLPLDIDFYRPIKGSLNTVDGEFYPDHYWWLKYQDDNIFSICVECKRAKSNRFPVQGRLAPINADERELLSEKRLLIHPSRDYPERHFIYDKDGMMYHRSKKGQVTIDVLNLNRSTLVEFRAQEYYMFNELCSVFARTRENHSLERILEELKSDSIFAGLKRFILFNWVIKNREIPYIQEFNKFIDNTVSKSQLKSMLEEWNEKDYFDNEKKNYFNKEKSNDYFDVTNERDVNKYYVKQRFIEKIEIHNFKGIKDLKIDLRKSKSSNAPWLMLLGENGVGKSSILQAIALTLMGEEQRGEIIKKKPSEYLRNGSCEGFVKVYLSGMIEPICLVLDEKRNYFSGENHKQPRVLILGYGSTRLLPREDMNIDLKVTWARTENLFNPFIPLVNVRDYLLYLDDDFLVVKQAIESLFLESVVIERDRVNGEIYFNFPSSSIKLEDLSDGYQTIIALAVDIMMVMKNRWRNFDAEGIVLVDEIDAHLHPRWNIEIVRRLKKAFPKVQFISTTHNPLSLRGLIDGEVAVLLEDEERELYINQNLPAQEGFNIEGLLTSRFFGLYDTMPELNKIFDRYYLLLSNPSPSEEQKEEITRLQGELSKYEKVGKTLREQKFYEAVDYYFAYSRKRNVDLSDEEFSATIKEAIEYLER</sequence>
<reference evidence="3 4" key="1">
    <citation type="journal article" date="2019" name="Ecotoxicol. Environ. Saf.">
        <title>Microbial characterization of heavy metal resistant bacterial strains isolated from an electroplating wastewater treatment plant.</title>
        <authorList>
            <person name="Cai X."/>
            <person name="Zheng X."/>
            <person name="Zhang D."/>
            <person name="Iqbal W."/>
            <person name="Liu C."/>
            <person name="Yang B."/>
            <person name="Zhao X."/>
            <person name="Lu X."/>
            <person name="Mao Y."/>
        </authorList>
    </citation>
    <scope>NUCLEOTIDE SEQUENCE [LARGE SCALE GENOMIC DNA]</scope>
    <source>
        <strain evidence="3 4">Co1-1</strain>
    </source>
</reference>
<feature type="coiled-coil region" evidence="1">
    <location>
        <begin position="635"/>
        <end position="662"/>
    </location>
</feature>
<accession>A0A9X7LV48</accession>